<dbReference type="PANTHER" id="PTHR30576:SF4">
    <property type="entry name" value="UNDECAPRENYL-PHOSPHATE GALACTOSE PHOSPHOTRANSFERASE"/>
    <property type="match status" value="1"/>
</dbReference>
<dbReference type="Proteomes" id="UP000593892">
    <property type="component" value="Chromosome"/>
</dbReference>
<proteinExistence type="inferred from homology"/>
<keyword evidence="5 8" id="KW-0812">Transmembrane</keyword>
<evidence type="ECO:0000256" key="4">
    <source>
        <dbReference type="ARBA" id="ARBA00022679"/>
    </source>
</evidence>
<sequence>MDTSSRRGSALISARLTDATERLFAFALLAASSPVFVCVAIVILVLSRRTPFVAHLRRGQFGQPFWMWKFRTMWPREQRTGPLILVERVQSAPLHWRKDNPDPRITSTFARFCRKYSIDELPQLWHVLSGRMALIGPRPLTAVELEAHYGPDAEKVLTVKPGVTGLWQVCGRNSLTYQQRRRLDLFFVRHDAPGLRWTILRRSIAVVLSGRNAA</sequence>
<dbReference type="EMBL" id="CP063849">
    <property type="protein sequence ID" value="QOY88452.1"/>
    <property type="molecule type" value="Genomic_DNA"/>
</dbReference>
<dbReference type="InterPro" id="IPR003362">
    <property type="entry name" value="Bact_transf"/>
</dbReference>
<accession>A0A7S7NRI4</accession>
<gene>
    <name evidence="10" type="ORF">IRI77_00360</name>
</gene>
<feature type="transmembrane region" description="Helical" evidence="8">
    <location>
        <begin position="23"/>
        <end position="47"/>
    </location>
</feature>
<dbReference type="Pfam" id="PF02397">
    <property type="entry name" value="Bac_transf"/>
    <property type="match status" value="1"/>
</dbReference>
<evidence type="ECO:0000256" key="6">
    <source>
        <dbReference type="ARBA" id="ARBA00022989"/>
    </source>
</evidence>
<evidence type="ECO:0000256" key="5">
    <source>
        <dbReference type="ARBA" id="ARBA00022692"/>
    </source>
</evidence>
<dbReference type="KEGG" id="pfer:IRI77_00360"/>
<evidence type="ECO:0000256" key="8">
    <source>
        <dbReference type="SAM" id="Phobius"/>
    </source>
</evidence>
<protein>
    <submittedName>
        <fullName evidence="10">Sugar transferase</fullName>
    </submittedName>
</protein>
<keyword evidence="7 8" id="KW-0472">Membrane</keyword>
<dbReference type="PANTHER" id="PTHR30576">
    <property type="entry name" value="COLANIC BIOSYNTHESIS UDP-GLUCOSE LIPID CARRIER TRANSFERASE"/>
    <property type="match status" value="1"/>
</dbReference>
<keyword evidence="6 8" id="KW-1133">Transmembrane helix</keyword>
<dbReference type="RefSeq" id="WP_194450114.1">
    <property type="nucleotide sequence ID" value="NZ_CP063849.1"/>
</dbReference>
<comment type="subcellular location">
    <subcellularLocation>
        <location evidence="1">Cell membrane</location>
    </subcellularLocation>
</comment>
<evidence type="ECO:0000313" key="10">
    <source>
        <dbReference type="EMBL" id="QOY88452.1"/>
    </source>
</evidence>
<dbReference type="GO" id="GO:0016780">
    <property type="term" value="F:phosphotransferase activity, for other substituted phosphate groups"/>
    <property type="evidence" value="ECO:0007669"/>
    <property type="project" value="TreeGrafter"/>
</dbReference>
<keyword evidence="3" id="KW-1003">Cell membrane</keyword>
<keyword evidence="4 10" id="KW-0808">Transferase</keyword>
<dbReference type="GO" id="GO:0005886">
    <property type="term" value="C:plasma membrane"/>
    <property type="evidence" value="ECO:0007669"/>
    <property type="project" value="UniProtKB-SubCell"/>
</dbReference>
<evidence type="ECO:0000259" key="9">
    <source>
        <dbReference type="Pfam" id="PF02397"/>
    </source>
</evidence>
<dbReference type="AlphaFoldDB" id="A0A7S7NRI4"/>
<evidence type="ECO:0000256" key="1">
    <source>
        <dbReference type="ARBA" id="ARBA00004236"/>
    </source>
</evidence>
<feature type="domain" description="Bacterial sugar transferase" evidence="9">
    <location>
        <begin position="20"/>
        <end position="208"/>
    </location>
</feature>
<reference evidence="10 11" key="1">
    <citation type="submission" date="2020-10" db="EMBL/GenBank/DDBJ databases">
        <title>Complete genome sequence of Paludibaculum fermentans P105T, a facultatively anaerobic acidobacterium capable of dissimilatory Fe(III) reduction.</title>
        <authorList>
            <person name="Dedysh S.N."/>
            <person name="Beletsky A.V."/>
            <person name="Kulichevskaya I.S."/>
            <person name="Mardanov A.V."/>
            <person name="Ravin N.V."/>
        </authorList>
    </citation>
    <scope>NUCLEOTIDE SEQUENCE [LARGE SCALE GENOMIC DNA]</scope>
    <source>
        <strain evidence="10 11">P105</strain>
    </source>
</reference>
<evidence type="ECO:0000313" key="11">
    <source>
        <dbReference type="Proteomes" id="UP000593892"/>
    </source>
</evidence>
<name>A0A7S7NRI4_PALFE</name>
<organism evidence="10 11">
    <name type="scientific">Paludibaculum fermentans</name>
    <dbReference type="NCBI Taxonomy" id="1473598"/>
    <lineage>
        <taxon>Bacteria</taxon>
        <taxon>Pseudomonadati</taxon>
        <taxon>Acidobacteriota</taxon>
        <taxon>Terriglobia</taxon>
        <taxon>Bryobacterales</taxon>
        <taxon>Bryobacteraceae</taxon>
        <taxon>Paludibaculum</taxon>
    </lineage>
</organism>
<evidence type="ECO:0000256" key="2">
    <source>
        <dbReference type="ARBA" id="ARBA00006464"/>
    </source>
</evidence>
<comment type="similarity">
    <text evidence="2">Belongs to the bacterial sugar transferase family.</text>
</comment>
<evidence type="ECO:0000256" key="7">
    <source>
        <dbReference type="ARBA" id="ARBA00023136"/>
    </source>
</evidence>
<evidence type="ECO:0000256" key="3">
    <source>
        <dbReference type="ARBA" id="ARBA00022475"/>
    </source>
</evidence>
<keyword evidence="11" id="KW-1185">Reference proteome</keyword>